<dbReference type="Proteomes" id="UP000325315">
    <property type="component" value="Unassembled WGS sequence"/>
</dbReference>
<dbReference type="GO" id="GO:0003924">
    <property type="term" value="F:GTPase activity"/>
    <property type="evidence" value="ECO:0007669"/>
    <property type="project" value="InterPro"/>
</dbReference>
<sequence>MMLTVCPDMTSSSFSDAGGETSIRPYWRCYFPNTQALESLLLNDHAVAMIQLTYEPGTVIVPIDLPNFLPSASGIHTDPNDDLTIGTVDQYPSMNRRTYLKSKLLWRSVSEIEKESYLDFGLYIFKVVLWKKKTEL</sequence>
<comment type="caution">
    <text evidence="3">The sequence shown here is derived from an EMBL/GenBank/DDBJ whole genome shotgun (WGS) entry which is preliminary data.</text>
</comment>
<dbReference type="GO" id="GO:0005525">
    <property type="term" value="F:GTP binding"/>
    <property type="evidence" value="ECO:0007669"/>
    <property type="project" value="UniProtKB-KW"/>
</dbReference>
<keyword evidence="1" id="KW-0547">Nucleotide-binding</keyword>
<gene>
    <name evidence="3" type="ORF">EPI10_017155</name>
</gene>
<proteinExistence type="predicted"/>
<dbReference type="EMBL" id="SMMG02000006">
    <property type="protein sequence ID" value="KAA3471551.1"/>
    <property type="molecule type" value="Genomic_DNA"/>
</dbReference>
<evidence type="ECO:0000256" key="2">
    <source>
        <dbReference type="ARBA" id="ARBA00023134"/>
    </source>
</evidence>
<dbReference type="OrthoDB" id="990264at2759"/>
<evidence type="ECO:0000313" key="4">
    <source>
        <dbReference type="Proteomes" id="UP000325315"/>
    </source>
</evidence>
<reference evidence="4" key="1">
    <citation type="journal article" date="2019" name="Plant Biotechnol. J.">
        <title>Genome sequencing of the Australian wild diploid species Gossypium australe highlights disease resistance and delayed gland morphogenesis.</title>
        <authorList>
            <person name="Cai Y."/>
            <person name="Cai X."/>
            <person name="Wang Q."/>
            <person name="Wang P."/>
            <person name="Zhang Y."/>
            <person name="Cai C."/>
            <person name="Xu Y."/>
            <person name="Wang K."/>
            <person name="Zhou Z."/>
            <person name="Wang C."/>
            <person name="Geng S."/>
            <person name="Li B."/>
            <person name="Dong Q."/>
            <person name="Hou Y."/>
            <person name="Wang H."/>
            <person name="Ai P."/>
            <person name="Liu Z."/>
            <person name="Yi F."/>
            <person name="Sun M."/>
            <person name="An G."/>
            <person name="Cheng J."/>
            <person name="Zhang Y."/>
            <person name="Shi Q."/>
            <person name="Xie Y."/>
            <person name="Shi X."/>
            <person name="Chang Y."/>
            <person name="Huang F."/>
            <person name="Chen Y."/>
            <person name="Hong S."/>
            <person name="Mi L."/>
            <person name="Sun Q."/>
            <person name="Zhang L."/>
            <person name="Zhou B."/>
            <person name="Peng R."/>
            <person name="Zhang X."/>
            <person name="Liu F."/>
        </authorList>
    </citation>
    <scope>NUCLEOTIDE SEQUENCE [LARGE SCALE GENOMIC DNA]</scope>
    <source>
        <strain evidence="4">cv. PA1801</strain>
    </source>
</reference>
<dbReference type="Pfam" id="PF00025">
    <property type="entry name" value="Arf"/>
    <property type="match status" value="1"/>
</dbReference>
<organism evidence="3 4">
    <name type="scientific">Gossypium australe</name>
    <dbReference type="NCBI Taxonomy" id="47621"/>
    <lineage>
        <taxon>Eukaryota</taxon>
        <taxon>Viridiplantae</taxon>
        <taxon>Streptophyta</taxon>
        <taxon>Embryophyta</taxon>
        <taxon>Tracheophyta</taxon>
        <taxon>Spermatophyta</taxon>
        <taxon>Magnoliopsida</taxon>
        <taxon>eudicotyledons</taxon>
        <taxon>Gunneridae</taxon>
        <taxon>Pentapetalae</taxon>
        <taxon>rosids</taxon>
        <taxon>malvids</taxon>
        <taxon>Malvales</taxon>
        <taxon>Malvaceae</taxon>
        <taxon>Malvoideae</taxon>
        <taxon>Gossypium</taxon>
    </lineage>
</organism>
<evidence type="ECO:0000256" key="1">
    <source>
        <dbReference type="ARBA" id="ARBA00022741"/>
    </source>
</evidence>
<dbReference type="InterPro" id="IPR006689">
    <property type="entry name" value="Small_GTPase_ARF/SAR"/>
</dbReference>
<keyword evidence="2" id="KW-0342">GTP-binding</keyword>
<keyword evidence="4" id="KW-1185">Reference proteome</keyword>
<accession>A0A5B6VQY1</accession>
<name>A0A5B6VQY1_9ROSI</name>
<evidence type="ECO:0000313" key="3">
    <source>
        <dbReference type="EMBL" id="KAA3471551.1"/>
    </source>
</evidence>
<protein>
    <submittedName>
        <fullName evidence="3">ADP-ribosylation factor 1</fullName>
    </submittedName>
</protein>
<dbReference type="AlphaFoldDB" id="A0A5B6VQY1"/>